<feature type="domain" description="Methyltransferase" evidence="4">
    <location>
        <begin position="57"/>
        <end position="152"/>
    </location>
</feature>
<dbReference type="CDD" id="cd02440">
    <property type="entry name" value="AdoMet_MTases"/>
    <property type="match status" value="1"/>
</dbReference>
<keyword evidence="1 5" id="KW-0489">Methyltransferase</keyword>
<comment type="caution">
    <text evidence="5">The sequence shown here is derived from an EMBL/GenBank/DDBJ whole genome shotgun (WGS) entry which is preliminary data.</text>
</comment>
<name>A0A9D7T7D6_9MICO</name>
<gene>
    <name evidence="5" type="ORF">IPP00_01465</name>
</gene>
<reference evidence="5" key="1">
    <citation type="submission" date="2020-10" db="EMBL/GenBank/DDBJ databases">
        <title>Connecting structure to function with the recovery of over 1000 high-quality activated sludge metagenome-assembled genomes encoding full-length rRNA genes using long-read sequencing.</title>
        <authorList>
            <person name="Singleton C.M."/>
            <person name="Petriglieri F."/>
            <person name="Kristensen J.M."/>
            <person name="Kirkegaard R.H."/>
            <person name="Michaelsen T.Y."/>
            <person name="Andersen M.H."/>
            <person name="Karst S.M."/>
            <person name="Dueholm M.S."/>
            <person name="Nielsen P.H."/>
            <person name="Albertsen M."/>
        </authorList>
    </citation>
    <scope>NUCLEOTIDE SEQUENCE</scope>
    <source>
        <strain evidence="5">Ribe_18-Q3-R11-54_MAXAC.001</strain>
    </source>
</reference>
<protein>
    <submittedName>
        <fullName evidence="5">Class I SAM-dependent methyltransferase</fullName>
    </submittedName>
</protein>
<keyword evidence="2" id="KW-0808">Transferase</keyword>
<dbReference type="EMBL" id="JADKGK010000004">
    <property type="protein sequence ID" value="MBL0002712.1"/>
    <property type="molecule type" value="Genomic_DNA"/>
</dbReference>
<dbReference type="Proteomes" id="UP000886632">
    <property type="component" value="Unassembled WGS sequence"/>
</dbReference>
<evidence type="ECO:0000313" key="5">
    <source>
        <dbReference type="EMBL" id="MBL0002712.1"/>
    </source>
</evidence>
<sequence length="212" mass="22758">MSTDPAREPTLWEQKLAVDPGHSSWYVKRFRRLASDGVDIVGEARTVDAMLDRRSRVLDAGCGPGRVGGHLHAAGHTVVGVDIDPVLIEAAEHDHPGPTWLVGDLAVLDLAARGIPEPFDVVVSAGNVLPFAAPSTRADILRRFWEHLTPGGRAIIGFGTDRGYEADTFREHAAAAGFHEDLLLSTWDLRPYAASSDFLVAVLRRGSGVGPA</sequence>
<accession>A0A9D7T7D6</accession>
<dbReference type="Gene3D" id="3.40.50.150">
    <property type="entry name" value="Vaccinia Virus protein VP39"/>
    <property type="match status" value="1"/>
</dbReference>
<organism evidence="5 6">
    <name type="scientific">Candidatus Phosphoribacter hodrii</name>
    <dbReference type="NCBI Taxonomy" id="2953743"/>
    <lineage>
        <taxon>Bacteria</taxon>
        <taxon>Bacillati</taxon>
        <taxon>Actinomycetota</taxon>
        <taxon>Actinomycetes</taxon>
        <taxon>Micrococcales</taxon>
        <taxon>Dermatophilaceae</taxon>
        <taxon>Candidatus Phosphoribacter</taxon>
    </lineage>
</organism>
<dbReference type="PANTHER" id="PTHR43464">
    <property type="entry name" value="METHYLTRANSFERASE"/>
    <property type="match status" value="1"/>
</dbReference>
<dbReference type="SUPFAM" id="SSF53335">
    <property type="entry name" value="S-adenosyl-L-methionine-dependent methyltransferases"/>
    <property type="match status" value="1"/>
</dbReference>
<evidence type="ECO:0000256" key="2">
    <source>
        <dbReference type="ARBA" id="ARBA00022679"/>
    </source>
</evidence>
<dbReference type="GO" id="GO:0032259">
    <property type="term" value="P:methylation"/>
    <property type="evidence" value="ECO:0007669"/>
    <property type="project" value="UniProtKB-KW"/>
</dbReference>
<evidence type="ECO:0000313" key="6">
    <source>
        <dbReference type="Proteomes" id="UP000886632"/>
    </source>
</evidence>
<proteinExistence type="predicted"/>
<dbReference type="AlphaFoldDB" id="A0A9D7T7D6"/>
<evidence type="ECO:0000259" key="4">
    <source>
        <dbReference type="Pfam" id="PF13649"/>
    </source>
</evidence>
<evidence type="ECO:0000256" key="3">
    <source>
        <dbReference type="ARBA" id="ARBA00022691"/>
    </source>
</evidence>
<dbReference type="InterPro" id="IPR029063">
    <property type="entry name" value="SAM-dependent_MTases_sf"/>
</dbReference>
<dbReference type="Pfam" id="PF13649">
    <property type="entry name" value="Methyltransf_25"/>
    <property type="match status" value="1"/>
</dbReference>
<dbReference type="PANTHER" id="PTHR43464:SF19">
    <property type="entry name" value="UBIQUINONE BIOSYNTHESIS O-METHYLTRANSFERASE, MITOCHONDRIAL"/>
    <property type="match status" value="1"/>
</dbReference>
<keyword evidence="3" id="KW-0949">S-adenosyl-L-methionine</keyword>
<evidence type="ECO:0000256" key="1">
    <source>
        <dbReference type="ARBA" id="ARBA00022603"/>
    </source>
</evidence>
<dbReference type="InterPro" id="IPR041698">
    <property type="entry name" value="Methyltransf_25"/>
</dbReference>
<dbReference type="GO" id="GO:0008168">
    <property type="term" value="F:methyltransferase activity"/>
    <property type="evidence" value="ECO:0007669"/>
    <property type="project" value="UniProtKB-KW"/>
</dbReference>